<sequence length="514" mass="61022">MILATNSIKKIEKASKSDDNQQLLSSMQEEIDKNDQELLSTITTSYAQIIDFCITLNGVNESLENLIELNNQSNSYLQDTAQKIKTNLEELKSIDETEKNIDDALIALQKIDKFDVLIETLQETTDICEIVAKLQELERYSLDFRKFSFYNKFNLRLIDNRDKVLKKIKNNVKEWINQIKELFNFLGCEFVKKMSAEHSVIFDFRYDLEKNVPIQEVYDFLYIFGTLRDRREIIDKMNYLRKNLMLGLINEHSDVQNDVYNVIGFLLIDFYLLDVDISFDLKENYGELVRGLLQSMRDKQSDVYERKNDLLVLKMALMMLSYRYKDADDELFKLIFAFFQEEKASIKKFTDIEAYIEKCKEIMKGYLIRDVQMLFYKNVDDLLLEYFCLDEEYLRVLDRVCDEFAGYKFRAQNKREKETASNYNKIKDYHRNVMDKALDEQNIDEFNKLIQKETSELNGMQLNDSQKKGLVDEIKAYCLSKLQRKEKLNDPKNKINYNAKRALLMKMFDQNLRL</sequence>
<dbReference type="AlphaFoldDB" id="L2GZJ1"/>
<dbReference type="InParanoid" id="L2GZJ1"/>
<gene>
    <name evidence="2" type="ORF">VCUG_00104</name>
</gene>
<reference evidence="3" key="1">
    <citation type="submission" date="2011-03" db="EMBL/GenBank/DDBJ databases">
        <title>The genome sequence of Vavraia culicis strain floridensis.</title>
        <authorList>
            <consortium name="The Broad Institute Genome Sequencing Platform"/>
            <person name="Cuomo C."/>
            <person name="Becnel J."/>
            <person name="Sanscrainte N."/>
            <person name="Young S.K."/>
            <person name="Zeng Q."/>
            <person name="Gargeya S."/>
            <person name="Fitzgerald M."/>
            <person name="Haas B."/>
            <person name="Abouelleil A."/>
            <person name="Alvarado L."/>
            <person name="Arachchi H.M."/>
            <person name="Berlin A."/>
            <person name="Chapman S.B."/>
            <person name="Gearin G."/>
            <person name="Goldberg J."/>
            <person name="Griggs A."/>
            <person name="Gujja S."/>
            <person name="Hansen M."/>
            <person name="Heiman D."/>
            <person name="Howarth C."/>
            <person name="Larimer J."/>
            <person name="Lui A."/>
            <person name="MacDonald P.J.P."/>
            <person name="McCowen C."/>
            <person name="Montmayeur A."/>
            <person name="Murphy C."/>
            <person name="Neiman D."/>
            <person name="Pearson M."/>
            <person name="Priest M."/>
            <person name="Roberts A."/>
            <person name="Saif S."/>
            <person name="Shea T."/>
            <person name="Sisk P."/>
            <person name="Stolte C."/>
            <person name="Sykes S."/>
            <person name="Wortman J."/>
            <person name="Nusbaum C."/>
            <person name="Birren B."/>
        </authorList>
    </citation>
    <scope>NUCLEOTIDE SEQUENCE [LARGE SCALE GENOMIC DNA]</scope>
    <source>
        <strain evidence="3">floridensis</strain>
    </source>
</reference>
<dbReference type="GeneID" id="19877995"/>
<dbReference type="OrthoDB" id="2191558at2759"/>
<evidence type="ECO:0000313" key="2">
    <source>
        <dbReference type="EMBL" id="ELA48495.1"/>
    </source>
</evidence>
<feature type="domain" description="Exocyst complex component EXOC6/Sec15 N-terminal" evidence="1">
    <location>
        <begin position="27"/>
        <end position="187"/>
    </location>
</feature>
<evidence type="ECO:0000313" key="3">
    <source>
        <dbReference type="Proteomes" id="UP000011081"/>
    </source>
</evidence>
<dbReference type="Pfam" id="PF20651">
    <property type="entry name" value="EXOC6_Sec15_N"/>
    <property type="match status" value="1"/>
</dbReference>
<dbReference type="InterPro" id="IPR048359">
    <property type="entry name" value="EXOC6_Sec15_N"/>
</dbReference>
<dbReference type="VEuPathDB" id="MicrosporidiaDB:VCUG_00104"/>
<dbReference type="OMA" id="ALLMKMF"/>
<dbReference type="EMBL" id="GL877404">
    <property type="protein sequence ID" value="ELA48495.1"/>
    <property type="molecule type" value="Genomic_DNA"/>
</dbReference>
<proteinExistence type="predicted"/>
<keyword evidence="3" id="KW-1185">Reference proteome</keyword>
<organism evidence="2 3">
    <name type="scientific">Vavraia culicis (isolate floridensis)</name>
    <name type="common">Microsporidian parasite</name>
    <dbReference type="NCBI Taxonomy" id="948595"/>
    <lineage>
        <taxon>Eukaryota</taxon>
        <taxon>Fungi</taxon>
        <taxon>Fungi incertae sedis</taxon>
        <taxon>Microsporidia</taxon>
        <taxon>Pleistophoridae</taxon>
        <taxon>Vavraia</taxon>
    </lineage>
</organism>
<accession>L2GZJ1</accession>
<dbReference type="HOGENOM" id="CLU_530174_0_0_1"/>
<name>L2GZJ1_VAVCU</name>
<dbReference type="RefSeq" id="XP_008073124.1">
    <property type="nucleotide sequence ID" value="XM_008074933.1"/>
</dbReference>
<dbReference type="Proteomes" id="UP000011081">
    <property type="component" value="Unassembled WGS sequence"/>
</dbReference>
<evidence type="ECO:0000259" key="1">
    <source>
        <dbReference type="Pfam" id="PF20651"/>
    </source>
</evidence>
<protein>
    <recommendedName>
        <fullName evidence="1">Exocyst complex component EXOC6/Sec15 N-terminal domain-containing protein</fullName>
    </recommendedName>
</protein>